<feature type="transmembrane region" description="Helical" evidence="2">
    <location>
        <begin position="79"/>
        <end position="102"/>
    </location>
</feature>
<dbReference type="Proteomes" id="UP000783686">
    <property type="component" value="Unassembled WGS sequence"/>
</dbReference>
<proteinExistence type="predicted"/>
<keyword evidence="2" id="KW-1133">Transmembrane helix</keyword>
<feature type="transmembrane region" description="Helical" evidence="2">
    <location>
        <begin position="12"/>
        <end position="29"/>
    </location>
</feature>
<feature type="region of interest" description="Disordered" evidence="1">
    <location>
        <begin position="267"/>
        <end position="291"/>
    </location>
</feature>
<evidence type="ECO:0008006" key="5">
    <source>
        <dbReference type="Google" id="ProtNLM"/>
    </source>
</evidence>
<evidence type="ECO:0000256" key="2">
    <source>
        <dbReference type="SAM" id="Phobius"/>
    </source>
</evidence>
<feature type="transmembrane region" description="Helical" evidence="2">
    <location>
        <begin position="136"/>
        <end position="155"/>
    </location>
</feature>
<dbReference type="InterPro" id="IPR019421">
    <property type="entry name" value="7TM_GPCR_serpentine_rcpt_Srd"/>
</dbReference>
<feature type="compositionally biased region" description="Low complexity" evidence="1">
    <location>
        <begin position="276"/>
        <end position="285"/>
    </location>
</feature>
<dbReference type="EMBL" id="CAJFCW020000006">
    <property type="protein sequence ID" value="CAG9127884.1"/>
    <property type="molecule type" value="Genomic_DNA"/>
</dbReference>
<feature type="transmembrane region" description="Helical" evidence="2">
    <location>
        <begin position="41"/>
        <end position="67"/>
    </location>
</feature>
<keyword evidence="2" id="KW-0812">Transmembrane</keyword>
<organism evidence="3 4">
    <name type="scientific">Bursaphelenchus okinawaensis</name>
    <dbReference type="NCBI Taxonomy" id="465554"/>
    <lineage>
        <taxon>Eukaryota</taxon>
        <taxon>Metazoa</taxon>
        <taxon>Ecdysozoa</taxon>
        <taxon>Nematoda</taxon>
        <taxon>Chromadorea</taxon>
        <taxon>Rhabditida</taxon>
        <taxon>Tylenchina</taxon>
        <taxon>Tylenchomorpha</taxon>
        <taxon>Aphelenchoidea</taxon>
        <taxon>Aphelenchoididae</taxon>
        <taxon>Bursaphelenchus</taxon>
    </lineage>
</organism>
<accession>A0A811LUH5</accession>
<dbReference type="EMBL" id="CAJFDH010000006">
    <property type="protein sequence ID" value="CAD5230685.1"/>
    <property type="molecule type" value="Genomic_DNA"/>
</dbReference>
<gene>
    <name evidence="3" type="ORF">BOKJ2_LOCUS14265</name>
</gene>
<keyword evidence="4" id="KW-1185">Reference proteome</keyword>
<dbReference type="Proteomes" id="UP000614601">
    <property type="component" value="Unassembled WGS sequence"/>
</dbReference>
<reference evidence="3" key="1">
    <citation type="submission" date="2020-09" db="EMBL/GenBank/DDBJ databases">
        <authorList>
            <person name="Kikuchi T."/>
        </authorList>
    </citation>
    <scope>NUCLEOTIDE SEQUENCE</scope>
    <source>
        <strain evidence="3">SH1</strain>
    </source>
</reference>
<dbReference type="Pfam" id="PF10317">
    <property type="entry name" value="7TM_GPCR_Srd"/>
    <property type="match status" value="1"/>
</dbReference>
<evidence type="ECO:0000313" key="4">
    <source>
        <dbReference type="Proteomes" id="UP000614601"/>
    </source>
</evidence>
<protein>
    <recommendedName>
        <fullName evidence="5">G_PROTEIN_RECEP_F1_2 domain-containing protein</fullName>
    </recommendedName>
</protein>
<evidence type="ECO:0000256" key="1">
    <source>
        <dbReference type="SAM" id="MobiDB-lite"/>
    </source>
</evidence>
<dbReference type="OrthoDB" id="5825336at2759"/>
<evidence type="ECO:0000313" key="3">
    <source>
        <dbReference type="EMBL" id="CAD5230685.1"/>
    </source>
</evidence>
<feature type="transmembrane region" description="Helical" evidence="2">
    <location>
        <begin position="218"/>
        <end position="240"/>
    </location>
</feature>
<dbReference type="PANTHER" id="PTHR22943:SF248">
    <property type="entry name" value="SEVEN TM RECEPTOR"/>
    <property type="match status" value="1"/>
</dbReference>
<sequence length="291" mass="32656">MGDIFYATSNLVAMTVVEVKSGLMFFLTLGPFSHSPYPANFIMTSIFLTSLYIVIITLGMQFLYRYYALCKTSMKLSKFLTIYSIGILYCLCDGFIVCLIFSGESEEHTMLIKEHPMYMFDTPTYIVLDPQKPLPLFHTMVTQLIVFAVYVLIFYTGRQINQRLNEASTSMSDRTKDAQRQLNRVMVLQAAYPAVIVGLPVLVATICTQLQLNILWSGLYLVPSVSVIPIANSLTIMLVIPTFRRRIAAGLCRRGYVDNGISKGATSEPYSAADTNHGNNDNNENSQVHFI</sequence>
<name>A0A811LUH5_9BILA</name>
<comment type="caution">
    <text evidence="3">The sequence shown here is derived from an EMBL/GenBank/DDBJ whole genome shotgun (WGS) entry which is preliminary data.</text>
</comment>
<dbReference type="PANTHER" id="PTHR22943">
    <property type="entry name" value="7-TRANSMEMBRANE DOMAIN RECEPTOR C.ELEGANS"/>
    <property type="match status" value="1"/>
</dbReference>
<dbReference type="SUPFAM" id="SSF81321">
    <property type="entry name" value="Family A G protein-coupled receptor-like"/>
    <property type="match status" value="1"/>
</dbReference>
<keyword evidence="2" id="KW-0472">Membrane</keyword>
<feature type="transmembrane region" description="Helical" evidence="2">
    <location>
        <begin position="190"/>
        <end position="212"/>
    </location>
</feature>
<dbReference type="AlphaFoldDB" id="A0A811LUH5"/>